<protein>
    <submittedName>
        <fullName evidence="3">SDR family oxidoreductase</fullName>
    </submittedName>
</protein>
<gene>
    <name evidence="3" type="ORF">K8U61_15970</name>
</gene>
<evidence type="ECO:0000313" key="3">
    <source>
        <dbReference type="EMBL" id="MBZ5739673.1"/>
    </source>
</evidence>
<dbReference type="InterPro" id="IPR020904">
    <property type="entry name" value="Sc_DH/Rdtase_CS"/>
</dbReference>
<comment type="caution">
    <text evidence="3">The sequence shown here is derived from an EMBL/GenBank/DDBJ whole genome shotgun (WGS) entry which is preliminary data.</text>
</comment>
<proteinExistence type="inferred from homology"/>
<accession>A0ABS7UF78</accession>
<keyword evidence="4" id="KW-1185">Reference proteome</keyword>
<dbReference type="PANTHER" id="PTHR43669:SF3">
    <property type="entry name" value="ALCOHOL DEHYDROGENASE, PUTATIVE (AFU_ORTHOLOGUE AFUA_3G03445)-RELATED"/>
    <property type="match status" value="1"/>
</dbReference>
<evidence type="ECO:0000313" key="4">
    <source>
        <dbReference type="Proteomes" id="UP000780875"/>
    </source>
</evidence>
<dbReference type="EMBL" id="JAIQZJ010000009">
    <property type="protein sequence ID" value="MBZ5739673.1"/>
    <property type="molecule type" value="Genomic_DNA"/>
</dbReference>
<keyword evidence="2" id="KW-0560">Oxidoreductase</keyword>
<name>A0ABS7UF78_9ACTN</name>
<dbReference type="PANTHER" id="PTHR43669">
    <property type="entry name" value="5-KETO-D-GLUCONATE 5-REDUCTASE"/>
    <property type="match status" value="1"/>
</dbReference>
<dbReference type="CDD" id="cd05233">
    <property type="entry name" value="SDR_c"/>
    <property type="match status" value="1"/>
</dbReference>
<organism evidence="3 4">
    <name type="scientific">Nocardioides mangrovi</name>
    <dbReference type="NCBI Taxonomy" id="2874580"/>
    <lineage>
        <taxon>Bacteria</taxon>
        <taxon>Bacillati</taxon>
        <taxon>Actinomycetota</taxon>
        <taxon>Actinomycetes</taxon>
        <taxon>Propionibacteriales</taxon>
        <taxon>Nocardioidaceae</taxon>
        <taxon>Nocardioides</taxon>
    </lineage>
</organism>
<dbReference type="InterPro" id="IPR036291">
    <property type="entry name" value="NAD(P)-bd_dom_sf"/>
</dbReference>
<reference evidence="3 4" key="1">
    <citation type="submission" date="2021-09" db="EMBL/GenBank/DDBJ databases">
        <title>Whole genome sequence of Nocardioides sp. GBK3QG-3.</title>
        <authorList>
            <person name="Tuo L."/>
        </authorList>
    </citation>
    <scope>NUCLEOTIDE SEQUENCE [LARGE SCALE GENOMIC DNA]</scope>
    <source>
        <strain evidence="3 4">GBK3QG-3</strain>
    </source>
</reference>
<dbReference type="Pfam" id="PF00106">
    <property type="entry name" value="adh_short"/>
    <property type="match status" value="1"/>
</dbReference>
<dbReference type="Proteomes" id="UP000780875">
    <property type="component" value="Unassembled WGS sequence"/>
</dbReference>
<evidence type="ECO:0000256" key="2">
    <source>
        <dbReference type="ARBA" id="ARBA00023002"/>
    </source>
</evidence>
<dbReference type="RefSeq" id="WP_224124033.1">
    <property type="nucleotide sequence ID" value="NZ_JAIQZJ010000009.1"/>
</dbReference>
<sequence>MGAPQDKLSGKGVVVTGAGRGIGRALALKAAAEGARVVVNDLDADNAAAVAAEIGGTAHPGDAASADGVVALVDAATETLGRIDVFFANAGIDGAGGVDSLQTPDDVWDRIVDVNVMAHVRAARTIVPRWLEDGQGGRFVVTASAAGLLTMIGSAPYSVTKHAAVGFAEWLSVTYGARGIDVHAICPQGVRTKMLEDAGPLQELLSRDSALEPEEVADAAVAAIEEGRFLVLPHPEVAGYYAARAADTDRWLGGMRRLQQKVDEAGGLA</sequence>
<dbReference type="Gene3D" id="3.40.50.720">
    <property type="entry name" value="NAD(P)-binding Rossmann-like Domain"/>
    <property type="match status" value="1"/>
</dbReference>
<dbReference type="PROSITE" id="PS00061">
    <property type="entry name" value="ADH_SHORT"/>
    <property type="match status" value="1"/>
</dbReference>
<dbReference type="PRINTS" id="PR00081">
    <property type="entry name" value="GDHRDH"/>
</dbReference>
<dbReference type="SUPFAM" id="SSF51735">
    <property type="entry name" value="NAD(P)-binding Rossmann-fold domains"/>
    <property type="match status" value="1"/>
</dbReference>
<evidence type="ECO:0000256" key="1">
    <source>
        <dbReference type="ARBA" id="ARBA00006484"/>
    </source>
</evidence>
<dbReference type="InterPro" id="IPR002347">
    <property type="entry name" value="SDR_fam"/>
</dbReference>
<comment type="similarity">
    <text evidence="1">Belongs to the short-chain dehydrogenases/reductases (SDR) family.</text>
</comment>